<dbReference type="SUPFAM" id="SSF82708">
    <property type="entry name" value="R3H domain"/>
    <property type="match status" value="1"/>
</dbReference>
<feature type="region of interest" description="Disordered" evidence="1">
    <location>
        <begin position="559"/>
        <end position="611"/>
    </location>
</feature>
<dbReference type="Proteomes" id="UP000479000">
    <property type="component" value="Unassembled WGS sequence"/>
</dbReference>
<feature type="region of interest" description="Disordered" evidence="1">
    <location>
        <begin position="902"/>
        <end position="950"/>
    </location>
</feature>
<dbReference type="InterPro" id="IPR036867">
    <property type="entry name" value="R3H_dom_sf"/>
</dbReference>
<feature type="compositionally biased region" description="Polar residues" evidence="1">
    <location>
        <begin position="914"/>
        <end position="950"/>
    </location>
</feature>
<feature type="compositionally biased region" description="Low complexity" evidence="1">
    <location>
        <begin position="312"/>
        <end position="346"/>
    </location>
</feature>
<sequence>MRDEPALQPYVQAALTASRFCTTTIKTSPPQLGDCDSFTCSHVVVVILHFNDRWTRSPAFLALVSDGTYTLVLYGVLQLGYSAIMFFFENRFLLAFPDPCPHKIHNFALLQSQNKVKLLVRSHAVREETSPPPDPFPDDGDQCNGSGASPKEQHSPQPHVHQQQPPIQQQTSISSRRHKLRREGSSQENWEHPPTLSRGNSREQYEGGNQIDLHQFIVETLNRNYKDRMLLIKIENDLISLAKDPNPETECLAENRGGAKASRNGKRNMRKLDGEFSTVNTLKVTGTTAWTSFNGKTTKAYAHNAIIRTDDSGSSMSSRISPSSSGYKSQRSDATLSATPSPTATPNLHTQTGQPYTNSDGSIYHYDPSNPPRMAMSDQASASQSSQVSQQQKHDGLDQNHVMNSNMPGGPPHHIHDISKPAMMDNGYADSSGGNTGGYLAPPPLCVGAPPPQHPYNPSQVVGPMHSGDGTVPPHYNPLVYPVHTTAAPPIPYPVQYDSRIQDGSVNANDLSNYMMGLSIDSSRPPDTRQIMYWPPHHVQSHPSVPVYYNNAGPNGGGAMSGARYPVPPMQPPQAPPPCPPASSQTGYAPAPPPPPPQTALVSAAPVPPPSAHISPDHAGCYSSNSYNSSQECIPYASPAVHMYYTHPYSSTSSGNVPTTGVASGASGYYSGNMPNCGGPVLAVQYQQPCPHPTPPHTPQGVCGQFTVYNGCYPGHYAQPGSTATLPVPQLFRKTGGLPVGARCVSPMTRPQYPVSPTGRPAPDRPQNDDKMPPPLPVYGFRVLPGEMRLVSNQGRIPFAIPASKGPHARKHSGANVFQNQKIAVKNSQFFQILNFSIGRSSGWANSLNPRPSSSAVSRICNPGAASNTRSFRWNIFSAASRTVARRRTMPPDSAARLTIRTPGTRVNGIGKSASLSSARPTSLASPSAATGSPRYTENKNTTNVTKICG</sequence>
<feature type="compositionally biased region" description="Pro residues" evidence="1">
    <location>
        <begin position="566"/>
        <end position="581"/>
    </location>
</feature>
<dbReference type="OrthoDB" id="278430at2759"/>
<dbReference type="Gene3D" id="3.30.1370.50">
    <property type="entry name" value="R3H-like domain"/>
    <property type="match status" value="1"/>
</dbReference>
<feature type="compositionally biased region" description="Basic and acidic residues" evidence="1">
    <location>
        <begin position="182"/>
        <end position="191"/>
    </location>
</feature>
<feature type="compositionally biased region" description="Low complexity" evidence="1">
    <location>
        <begin position="377"/>
        <end position="391"/>
    </location>
</feature>
<feature type="compositionally biased region" description="Basic and acidic residues" evidence="1">
    <location>
        <begin position="762"/>
        <end position="772"/>
    </location>
</feature>
<accession>A0A6H5H5Q4</accession>
<name>A0A6H5H5Q4_9HEMI</name>
<feature type="region of interest" description="Disordered" evidence="1">
    <location>
        <begin position="310"/>
        <end position="416"/>
    </location>
</feature>
<gene>
    <name evidence="2" type="ORF">NTEN_LOCUS17561</name>
</gene>
<evidence type="ECO:0000313" key="2">
    <source>
        <dbReference type="EMBL" id="CAB0012868.1"/>
    </source>
</evidence>
<feature type="compositionally biased region" description="Low complexity" evidence="1">
    <location>
        <begin position="155"/>
        <end position="174"/>
    </location>
</feature>
<organism evidence="2 3">
    <name type="scientific">Nesidiocoris tenuis</name>
    <dbReference type="NCBI Taxonomy" id="355587"/>
    <lineage>
        <taxon>Eukaryota</taxon>
        <taxon>Metazoa</taxon>
        <taxon>Ecdysozoa</taxon>
        <taxon>Arthropoda</taxon>
        <taxon>Hexapoda</taxon>
        <taxon>Insecta</taxon>
        <taxon>Pterygota</taxon>
        <taxon>Neoptera</taxon>
        <taxon>Paraneoptera</taxon>
        <taxon>Hemiptera</taxon>
        <taxon>Heteroptera</taxon>
        <taxon>Panheteroptera</taxon>
        <taxon>Cimicomorpha</taxon>
        <taxon>Miridae</taxon>
        <taxon>Dicyphina</taxon>
        <taxon>Nesidiocoris</taxon>
    </lineage>
</organism>
<feature type="compositionally biased region" description="Polar residues" evidence="1">
    <location>
        <begin position="347"/>
        <end position="361"/>
    </location>
</feature>
<evidence type="ECO:0000313" key="3">
    <source>
        <dbReference type="Proteomes" id="UP000479000"/>
    </source>
</evidence>
<feature type="region of interest" description="Disordered" evidence="1">
    <location>
        <begin position="747"/>
        <end position="775"/>
    </location>
</feature>
<dbReference type="GO" id="GO:0003676">
    <property type="term" value="F:nucleic acid binding"/>
    <property type="evidence" value="ECO:0007669"/>
    <property type="project" value="InterPro"/>
</dbReference>
<feature type="region of interest" description="Disordered" evidence="1">
    <location>
        <begin position="124"/>
        <end position="205"/>
    </location>
</feature>
<dbReference type="PANTHER" id="PTHR15672:SF8">
    <property type="entry name" value="PROTEIN ENCORE"/>
    <property type="match status" value="1"/>
</dbReference>
<dbReference type="PANTHER" id="PTHR15672">
    <property type="entry name" value="CAMP-REGULATED PHOSPHOPROTEIN 21 RELATED R3H DOMAIN CONTAINING PROTEIN"/>
    <property type="match status" value="1"/>
</dbReference>
<dbReference type="EMBL" id="CADCXU010025655">
    <property type="protein sequence ID" value="CAB0012868.1"/>
    <property type="molecule type" value="Genomic_DNA"/>
</dbReference>
<reference evidence="2 3" key="1">
    <citation type="submission" date="2020-02" db="EMBL/GenBank/DDBJ databases">
        <authorList>
            <person name="Ferguson B K."/>
        </authorList>
    </citation>
    <scope>NUCLEOTIDE SEQUENCE [LARGE SCALE GENOMIC DNA]</scope>
</reference>
<dbReference type="InterPro" id="IPR051937">
    <property type="entry name" value="R3H_domain_containing"/>
</dbReference>
<protein>
    <submittedName>
        <fullName evidence="2">Uncharacterized protein</fullName>
    </submittedName>
</protein>
<proteinExistence type="predicted"/>
<evidence type="ECO:0000256" key="1">
    <source>
        <dbReference type="SAM" id="MobiDB-lite"/>
    </source>
</evidence>
<keyword evidence="3" id="KW-1185">Reference proteome</keyword>
<dbReference type="AlphaFoldDB" id="A0A6H5H5Q4"/>